<dbReference type="OrthoDB" id="5985578at2"/>
<gene>
    <name evidence="2" type="ORF">FCE95_08230</name>
</gene>
<dbReference type="Proteomes" id="UP000308707">
    <property type="component" value="Unassembled WGS sequence"/>
</dbReference>
<keyword evidence="1" id="KW-1133">Transmembrane helix</keyword>
<sequence length="143" mass="15343">MNDNPYAAPHAAVAEAPEPRVPEEIAKQIRSAWIAAVVSGTLTLGFTLLAMSGNSMAGITAWNLVDVGLIFALAWGIYRNSRASAVAMLVYFIVSKILIMIEVGKPTGIVLSLIFIYYFYRGVQGTFAYRKFVRGPANAGAAA</sequence>
<evidence type="ECO:0000256" key="1">
    <source>
        <dbReference type="SAM" id="Phobius"/>
    </source>
</evidence>
<accession>A0A4V5ZPS1</accession>
<name>A0A4V5ZPS1_9GAMM</name>
<feature type="transmembrane region" description="Helical" evidence="1">
    <location>
        <begin position="109"/>
        <end position="129"/>
    </location>
</feature>
<organism evidence="2 3">
    <name type="scientific">Luteimonas gilva</name>
    <dbReference type="NCBI Taxonomy" id="2572684"/>
    <lineage>
        <taxon>Bacteria</taxon>
        <taxon>Pseudomonadati</taxon>
        <taxon>Pseudomonadota</taxon>
        <taxon>Gammaproteobacteria</taxon>
        <taxon>Lysobacterales</taxon>
        <taxon>Lysobacteraceae</taxon>
        <taxon>Luteimonas</taxon>
    </lineage>
</organism>
<evidence type="ECO:0000313" key="2">
    <source>
        <dbReference type="EMBL" id="TKR30123.1"/>
    </source>
</evidence>
<keyword evidence="1" id="KW-0472">Membrane</keyword>
<keyword evidence="1" id="KW-0812">Transmembrane</keyword>
<comment type="caution">
    <text evidence="2">The sequence shown here is derived from an EMBL/GenBank/DDBJ whole genome shotgun (WGS) entry which is preliminary data.</text>
</comment>
<feature type="transmembrane region" description="Helical" evidence="1">
    <location>
        <begin position="59"/>
        <end position="78"/>
    </location>
</feature>
<evidence type="ECO:0000313" key="3">
    <source>
        <dbReference type="Proteomes" id="UP000308707"/>
    </source>
</evidence>
<dbReference type="EMBL" id="SZUA01000002">
    <property type="protein sequence ID" value="TKR30123.1"/>
    <property type="molecule type" value="Genomic_DNA"/>
</dbReference>
<reference evidence="2 3" key="1">
    <citation type="submission" date="2019-04" db="EMBL/GenBank/DDBJ databases">
        <title>Reference strain of H23.</title>
        <authorList>
            <person name="Luo X."/>
        </authorList>
    </citation>
    <scope>NUCLEOTIDE SEQUENCE [LARGE SCALE GENOMIC DNA]</scope>
    <source>
        <strain evidence="2 3">H23</strain>
    </source>
</reference>
<keyword evidence="3" id="KW-1185">Reference proteome</keyword>
<dbReference type="AlphaFoldDB" id="A0A4V5ZPS1"/>
<feature type="transmembrane region" description="Helical" evidence="1">
    <location>
        <begin position="32"/>
        <end position="53"/>
    </location>
</feature>
<dbReference type="RefSeq" id="WP_137266552.1">
    <property type="nucleotide sequence ID" value="NZ_SZUA01000002.1"/>
</dbReference>
<protein>
    <submittedName>
        <fullName evidence="2">Uncharacterized protein</fullName>
    </submittedName>
</protein>
<proteinExistence type="predicted"/>